<keyword evidence="7" id="KW-1185">Reference proteome</keyword>
<dbReference type="PROSITE" id="PS50977">
    <property type="entry name" value="HTH_TETR_2"/>
    <property type="match status" value="1"/>
</dbReference>
<dbReference type="InterPro" id="IPR050109">
    <property type="entry name" value="HTH-type_TetR-like_transc_reg"/>
</dbReference>
<evidence type="ECO:0000259" key="5">
    <source>
        <dbReference type="PROSITE" id="PS50977"/>
    </source>
</evidence>
<comment type="caution">
    <text evidence="6">The sequence shown here is derived from an EMBL/GenBank/DDBJ whole genome shotgun (WGS) entry which is preliminary data.</text>
</comment>
<dbReference type="InterPro" id="IPR036271">
    <property type="entry name" value="Tet_transcr_reg_TetR-rel_C_sf"/>
</dbReference>
<dbReference type="PROSITE" id="PS01081">
    <property type="entry name" value="HTH_TETR_1"/>
    <property type="match status" value="1"/>
</dbReference>
<reference evidence="6 7" key="1">
    <citation type="submission" date="2024-09" db="EMBL/GenBank/DDBJ databases">
        <authorList>
            <person name="Sun Q."/>
            <person name="Mori K."/>
        </authorList>
    </citation>
    <scope>NUCLEOTIDE SEQUENCE [LARGE SCALE GENOMIC DNA]</scope>
    <source>
        <strain evidence="6 7">JCM 12763</strain>
    </source>
</reference>
<evidence type="ECO:0000313" key="7">
    <source>
        <dbReference type="Proteomes" id="UP001589613"/>
    </source>
</evidence>
<organism evidence="6 7">
    <name type="scientific">Ornithinimicrobium kibberense</name>
    <dbReference type="NCBI Taxonomy" id="282060"/>
    <lineage>
        <taxon>Bacteria</taxon>
        <taxon>Bacillati</taxon>
        <taxon>Actinomycetota</taxon>
        <taxon>Actinomycetes</taxon>
        <taxon>Micrococcales</taxon>
        <taxon>Ornithinimicrobiaceae</taxon>
        <taxon>Ornithinimicrobium</taxon>
    </lineage>
</organism>
<protein>
    <submittedName>
        <fullName evidence="6">TetR/AcrR family transcriptional regulator</fullName>
    </submittedName>
</protein>
<dbReference type="PANTHER" id="PTHR30055:SF234">
    <property type="entry name" value="HTH-TYPE TRANSCRIPTIONAL REGULATOR BETI"/>
    <property type="match status" value="1"/>
</dbReference>
<evidence type="ECO:0000256" key="3">
    <source>
        <dbReference type="ARBA" id="ARBA00023163"/>
    </source>
</evidence>
<dbReference type="Gene3D" id="1.10.357.10">
    <property type="entry name" value="Tetracycline Repressor, domain 2"/>
    <property type="match status" value="1"/>
</dbReference>
<keyword evidence="1" id="KW-0805">Transcription regulation</keyword>
<dbReference type="SUPFAM" id="SSF46689">
    <property type="entry name" value="Homeodomain-like"/>
    <property type="match status" value="1"/>
</dbReference>
<evidence type="ECO:0000313" key="6">
    <source>
        <dbReference type="EMBL" id="MFB9731263.1"/>
    </source>
</evidence>
<evidence type="ECO:0000256" key="4">
    <source>
        <dbReference type="PROSITE-ProRule" id="PRU00335"/>
    </source>
</evidence>
<dbReference type="EMBL" id="JBHMAX010000007">
    <property type="protein sequence ID" value="MFB9731263.1"/>
    <property type="molecule type" value="Genomic_DNA"/>
</dbReference>
<dbReference type="RefSeq" id="WP_141337883.1">
    <property type="nucleotide sequence ID" value="NZ_JBHMAX010000007.1"/>
</dbReference>
<evidence type="ECO:0000256" key="1">
    <source>
        <dbReference type="ARBA" id="ARBA00023015"/>
    </source>
</evidence>
<name>A0ABV5V0J8_9MICO</name>
<dbReference type="SUPFAM" id="SSF48498">
    <property type="entry name" value="Tetracyclin repressor-like, C-terminal domain"/>
    <property type="match status" value="1"/>
</dbReference>
<proteinExistence type="predicted"/>
<keyword evidence="2 4" id="KW-0238">DNA-binding</keyword>
<sequence length="219" mass="23874">MSAGGATAPRTARGARTRARLLQAAEDVFADVGYPDASIVRITEKAGVGLGTFYVHFPGKKEIFDEVVHDLNRRVRAAMTAAADAAPDRLAAERAGFSAFFRFTAEHPALYRIVRQAEFVSPEAMKEHYGTILSGYEQALTRARDEGQLGRVDPTVAAWVLMGAGELIGMRWVLWEGEAATRAAHPDGVPPHVFEALMDIVALIVAPTTEDRTPRRTEE</sequence>
<gene>
    <name evidence="6" type="ORF">ACFFN0_04295</name>
</gene>
<dbReference type="InterPro" id="IPR023772">
    <property type="entry name" value="DNA-bd_HTH_TetR-type_CS"/>
</dbReference>
<feature type="domain" description="HTH tetR-type" evidence="5">
    <location>
        <begin position="15"/>
        <end position="75"/>
    </location>
</feature>
<dbReference type="PRINTS" id="PR00455">
    <property type="entry name" value="HTHTETR"/>
</dbReference>
<dbReference type="Pfam" id="PF00440">
    <property type="entry name" value="TetR_N"/>
    <property type="match status" value="1"/>
</dbReference>
<dbReference type="PANTHER" id="PTHR30055">
    <property type="entry name" value="HTH-TYPE TRANSCRIPTIONAL REGULATOR RUTR"/>
    <property type="match status" value="1"/>
</dbReference>
<keyword evidence="3" id="KW-0804">Transcription</keyword>
<feature type="DNA-binding region" description="H-T-H motif" evidence="4">
    <location>
        <begin position="38"/>
        <end position="57"/>
    </location>
</feature>
<dbReference type="InterPro" id="IPR001647">
    <property type="entry name" value="HTH_TetR"/>
</dbReference>
<dbReference type="Proteomes" id="UP001589613">
    <property type="component" value="Unassembled WGS sequence"/>
</dbReference>
<dbReference type="InterPro" id="IPR009057">
    <property type="entry name" value="Homeodomain-like_sf"/>
</dbReference>
<accession>A0ABV5V0J8</accession>
<evidence type="ECO:0000256" key="2">
    <source>
        <dbReference type="ARBA" id="ARBA00023125"/>
    </source>
</evidence>